<keyword evidence="5" id="KW-1185">Reference proteome</keyword>
<reference evidence="4" key="1">
    <citation type="submission" date="2025-08" db="UniProtKB">
        <authorList>
            <consortium name="Ensembl"/>
        </authorList>
    </citation>
    <scope>IDENTIFICATION</scope>
</reference>
<dbReference type="Proteomes" id="UP000694391">
    <property type="component" value="Unplaced"/>
</dbReference>
<evidence type="ECO:0000259" key="3">
    <source>
        <dbReference type="PROSITE" id="PS50835"/>
    </source>
</evidence>
<dbReference type="SUPFAM" id="SSF48726">
    <property type="entry name" value="Immunoglobulin"/>
    <property type="match status" value="2"/>
</dbReference>
<feature type="region of interest" description="Disordered" evidence="2">
    <location>
        <begin position="298"/>
        <end position="323"/>
    </location>
</feature>
<dbReference type="AlphaFoldDB" id="A0A8C0KIB3"/>
<dbReference type="Ensembl" id="ENSCAFT00020018671.1">
    <property type="protein sequence ID" value="ENSCAFP00020016087.1"/>
    <property type="gene ID" value="ENSCAFG00020012910.1"/>
</dbReference>
<feature type="domain" description="Ig-like" evidence="3">
    <location>
        <begin position="92"/>
        <end position="182"/>
    </location>
</feature>
<dbReference type="GO" id="GO:0007411">
    <property type="term" value="P:axon guidance"/>
    <property type="evidence" value="ECO:0007669"/>
    <property type="project" value="TreeGrafter"/>
</dbReference>
<accession>A0A8C0KIB3</accession>
<evidence type="ECO:0000313" key="4">
    <source>
        <dbReference type="Ensembl" id="ENSCAFP00020016087.1"/>
    </source>
</evidence>
<evidence type="ECO:0000256" key="1">
    <source>
        <dbReference type="ARBA" id="ARBA00023319"/>
    </source>
</evidence>
<dbReference type="InterPro" id="IPR007110">
    <property type="entry name" value="Ig-like_dom"/>
</dbReference>
<dbReference type="InterPro" id="IPR036179">
    <property type="entry name" value="Ig-like_dom_sf"/>
</dbReference>
<dbReference type="SMART" id="SM00409">
    <property type="entry name" value="IG"/>
    <property type="match status" value="2"/>
</dbReference>
<dbReference type="GO" id="GO:0030424">
    <property type="term" value="C:axon"/>
    <property type="evidence" value="ECO:0007669"/>
    <property type="project" value="TreeGrafter"/>
</dbReference>
<dbReference type="Pfam" id="PF07679">
    <property type="entry name" value="I-set"/>
    <property type="match status" value="2"/>
</dbReference>
<dbReference type="InterPro" id="IPR003599">
    <property type="entry name" value="Ig_sub"/>
</dbReference>
<dbReference type="GO" id="GO:0005886">
    <property type="term" value="C:plasma membrane"/>
    <property type="evidence" value="ECO:0007669"/>
    <property type="project" value="TreeGrafter"/>
</dbReference>
<dbReference type="GO" id="GO:0070593">
    <property type="term" value="P:dendrite self-avoidance"/>
    <property type="evidence" value="ECO:0007669"/>
    <property type="project" value="TreeGrafter"/>
</dbReference>
<dbReference type="InterPro" id="IPR013783">
    <property type="entry name" value="Ig-like_fold"/>
</dbReference>
<organism evidence="4 5">
    <name type="scientific">Canis lupus dingo</name>
    <name type="common">dingo</name>
    <dbReference type="NCBI Taxonomy" id="286419"/>
    <lineage>
        <taxon>Eukaryota</taxon>
        <taxon>Metazoa</taxon>
        <taxon>Chordata</taxon>
        <taxon>Craniata</taxon>
        <taxon>Vertebrata</taxon>
        <taxon>Euteleostomi</taxon>
        <taxon>Mammalia</taxon>
        <taxon>Eutheria</taxon>
        <taxon>Laurasiatheria</taxon>
        <taxon>Carnivora</taxon>
        <taxon>Caniformia</taxon>
        <taxon>Canidae</taxon>
        <taxon>Canis</taxon>
    </lineage>
</organism>
<reference evidence="4" key="2">
    <citation type="submission" date="2025-09" db="UniProtKB">
        <authorList>
            <consortium name="Ensembl"/>
        </authorList>
    </citation>
    <scope>IDENTIFICATION</scope>
</reference>
<dbReference type="Gene3D" id="2.60.40.10">
    <property type="entry name" value="Immunoglobulins"/>
    <property type="match status" value="2"/>
</dbReference>
<evidence type="ECO:0000313" key="5">
    <source>
        <dbReference type="Proteomes" id="UP000694391"/>
    </source>
</evidence>
<evidence type="ECO:0000256" key="2">
    <source>
        <dbReference type="SAM" id="MobiDB-lite"/>
    </source>
</evidence>
<dbReference type="GO" id="GO:0098632">
    <property type="term" value="F:cell-cell adhesion mediator activity"/>
    <property type="evidence" value="ECO:0007669"/>
    <property type="project" value="TreeGrafter"/>
</dbReference>
<name>A0A8C0KIB3_CANLU</name>
<dbReference type="PANTHER" id="PTHR10075">
    <property type="entry name" value="BASIGIN RELATED"/>
    <property type="match status" value="1"/>
</dbReference>
<dbReference type="SMART" id="SM00408">
    <property type="entry name" value="IGc2"/>
    <property type="match status" value="2"/>
</dbReference>
<dbReference type="InterPro" id="IPR003598">
    <property type="entry name" value="Ig_sub2"/>
</dbReference>
<dbReference type="GO" id="GO:0007156">
    <property type="term" value="P:homophilic cell adhesion via plasma membrane adhesion molecules"/>
    <property type="evidence" value="ECO:0007669"/>
    <property type="project" value="TreeGrafter"/>
</dbReference>
<protein>
    <recommendedName>
        <fullName evidence="3">Ig-like domain-containing protein</fullName>
    </recommendedName>
</protein>
<keyword evidence="1" id="KW-0393">Immunoglobulin domain</keyword>
<dbReference type="PROSITE" id="PS50835">
    <property type="entry name" value="IG_LIKE"/>
    <property type="match status" value="2"/>
</dbReference>
<proteinExistence type="predicted"/>
<sequence length="323" mass="34471">MYIFFSFLGVPEAEVTWFRNKSKLGSPHHVHEGSLLLTDVSPSDQGLYSCRAANLHGELTENTQLLLLDPPQVPTQLEDIRALLSATGPNLPSVLTSPLGAQLVLDPGNSALVGCPIKGHPTPNITWFHGGQPVATVPGLTHHILAAGQILQVANLSGGSQGEFSCLAQNEAGILVQKASLVIQVQWALHRASPSRATQTSVLPDAGWHHLTIRAVQRSSEAREHSELLVRSLQRTLEGQPVEPVHGDMWQLRLPGPARGVCACPHQQGGARAPVLLGAPARQLAALQHHPMRKQYVPTPGSFLPGPRRASGAEGHASGRPCT</sequence>
<dbReference type="GeneTree" id="ENSGT00950000185213"/>
<dbReference type="CDD" id="cd00096">
    <property type="entry name" value="Ig"/>
    <property type="match status" value="1"/>
</dbReference>
<dbReference type="InterPro" id="IPR013098">
    <property type="entry name" value="Ig_I-set"/>
</dbReference>
<dbReference type="FunFam" id="2.60.40.10:FF:000683">
    <property type="entry name" value="ADAMTS like 1"/>
    <property type="match status" value="1"/>
</dbReference>
<dbReference type="PANTHER" id="PTHR10075:SF100">
    <property type="entry name" value="FASCICLIN-2"/>
    <property type="match status" value="1"/>
</dbReference>
<feature type="domain" description="Ig-like" evidence="3">
    <location>
        <begin position="11"/>
        <end position="66"/>
    </location>
</feature>